<dbReference type="PANTHER" id="PTHR22902:SF53">
    <property type="entry name" value="INOSITOL PHOSPHATASE INTERACTING PROTEIN, ISOFORM A"/>
    <property type="match status" value="1"/>
</dbReference>
<dbReference type="InterPro" id="IPR011993">
    <property type="entry name" value="PH-like_dom_sf"/>
</dbReference>
<gene>
    <name evidence="3" type="ORF">MAR_009113</name>
</gene>
<dbReference type="InterPro" id="IPR001849">
    <property type="entry name" value="PH_domain"/>
</dbReference>
<organism evidence="3 4">
    <name type="scientific">Mya arenaria</name>
    <name type="common">Soft-shell clam</name>
    <dbReference type="NCBI Taxonomy" id="6604"/>
    <lineage>
        <taxon>Eukaryota</taxon>
        <taxon>Metazoa</taxon>
        <taxon>Spiralia</taxon>
        <taxon>Lophotrochozoa</taxon>
        <taxon>Mollusca</taxon>
        <taxon>Bivalvia</taxon>
        <taxon>Autobranchia</taxon>
        <taxon>Heteroconchia</taxon>
        <taxon>Euheterodonta</taxon>
        <taxon>Imparidentia</taxon>
        <taxon>Neoheterodontei</taxon>
        <taxon>Myida</taxon>
        <taxon>Myoidea</taxon>
        <taxon>Myidae</taxon>
        <taxon>Mya</taxon>
    </lineage>
</organism>
<name>A0ABY7DXS8_MYAAR</name>
<dbReference type="SUPFAM" id="SSF50729">
    <property type="entry name" value="PH domain-like"/>
    <property type="match status" value="1"/>
</dbReference>
<dbReference type="InterPro" id="IPR045188">
    <property type="entry name" value="Boi1/Boi2-like"/>
</dbReference>
<feature type="domain" description="PH" evidence="2">
    <location>
        <begin position="17"/>
        <end position="113"/>
    </location>
</feature>
<evidence type="ECO:0000313" key="3">
    <source>
        <dbReference type="EMBL" id="WAR02555.1"/>
    </source>
</evidence>
<sequence length="279" mass="31031">MKINEKSLAKYAGSGVPPDREGFLLKKGVLHKAFQRRWFILKGNLLFYYEKRADKDPLGVLVLEGCTVELSDLEDGFMFMLHFPGTSSRTYVLAADSQEDMEGWMKALSGASYDYLKICVTELQKTLKDLETNSNLALLKGAVKERKFLVESGFIKDSSMSASSSSSNHVATHHRHNPFNADYSFDRGSVSSQSENSPDYTDSSRVSTVEKKARTFLEMHADLSEQIISADSRVRKKGSAENIRAADGSYECAIMRSCTESNKGRLGVSFGLGSDVWKN</sequence>
<dbReference type="EMBL" id="CP111015">
    <property type="protein sequence ID" value="WAR02555.1"/>
    <property type="molecule type" value="Genomic_DNA"/>
</dbReference>
<accession>A0ABY7DXS8</accession>
<feature type="non-terminal residue" evidence="3">
    <location>
        <position position="279"/>
    </location>
</feature>
<evidence type="ECO:0000259" key="2">
    <source>
        <dbReference type="PROSITE" id="PS50003"/>
    </source>
</evidence>
<evidence type="ECO:0000256" key="1">
    <source>
        <dbReference type="SAM" id="MobiDB-lite"/>
    </source>
</evidence>
<feature type="region of interest" description="Disordered" evidence="1">
    <location>
        <begin position="182"/>
        <end position="205"/>
    </location>
</feature>
<dbReference type="Gene3D" id="2.30.29.30">
    <property type="entry name" value="Pleckstrin-homology domain (PH domain)/Phosphotyrosine-binding domain (PTB)"/>
    <property type="match status" value="1"/>
</dbReference>
<reference evidence="3" key="1">
    <citation type="submission" date="2022-11" db="EMBL/GenBank/DDBJ databases">
        <title>Centuries of genome instability and evolution in soft-shell clam transmissible cancer (bioRxiv).</title>
        <authorList>
            <person name="Hart S.F.M."/>
            <person name="Yonemitsu M.A."/>
            <person name="Giersch R.M."/>
            <person name="Beal B.F."/>
            <person name="Arriagada G."/>
            <person name="Davis B.W."/>
            <person name="Ostrander E.A."/>
            <person name="Goff S.P."/>
            <person name="Metzger M.J."/>
        </authorList>
    </citation>
    <scope>NUCLEOTIDE SEQUENCE</scope>
    <source>
        <strain evidence="3">MELC-2E11</strain>
        <tissue evidence="3">Siphon/mantle</tissue>
    </source>
</reference>
<dbReference type="SMART" id="SM00233">
    <property type="entry name" value="PH"/>
    <property type="match status" value="1"/>
</dbReference>
<protein>
    <submittedName>
        <fullName evidence="3">SESQ1-like protein</fullName>
    </submittedName>
</protein>
<feature type="compositionally biased region" description="Polar residues" evidence="1">
    <location>
        <begin position="189"/>
        <end position="205"/>
    </location>
</feature>
<dbReference type="PROSITE" id="PS50003">
    <property type="entry name" value="PH_DOMAIN"/>
    <property type="match status" value="1"/>
</dbReference>
<dbReference type="CDD" id="cd13288">
    <property type="entry name" value="PH_Ses"/>
    <property type="match status" value="1"/>
</dbReference>
<evidence type="ECO:0000313" key="4">
    <source>
        <dbReference type="Proteomes" id="UP001164746"/>
    </source>
</evidence>
<keyword evidence="4" id="KW-1185">Reference proteome</keyword>
<dbReference type="Pfam" id="PF00169">
    <property type="entry name" value="PH"/>
    <property type="match status" value="1"/>
</dbReference>
<proteinExistence type="predicted"/>
<dbReference type="Proteomes" id="UP001164746">
    <property type="component" value="Chromosome 4"/>
</dbReference>
<dbReference type="PANTHER" id="PTHR22902">
    <property type="entry name" value="SESQUIPEDALIAN"/>
    <property type="match status" value="1"/>
</dbReference>